<accession>A0A162Y5C0</accession>
<dbReference type="EMBL" id="LQRT01000046">
    <property type="protein sequence ID" value="KZS38930.1"/>
    <property type="molecule type" value="Genomic_DNA"/>
</dbReference>
<name>A0A162Y5C0_9FLAO</name>
<reference evidence="1 2" key="1">
    <citation type="submission" date="2016-01" db="EMBL/GenBank/DDBJ databases">
        <title>The draft genome sequence of Aquimarina sp. RZW4-3-2.</title>
        <authorList>
            <person name="Wang Y."/>
        </authorList>
    </citation>
    <scope>NUCLEOTIDE SEQUENCE [LARGE SCALE GENOMIC DNA]</scope>
    <source>
        <strain evidence="1 2">RZW4-3-2</strain>
    </source>
</reference>
<gene>
    <name evidence="1" type="ORF">AWE51_15220</name>
</gene>
<keyword evidence="2" id="KW-1185">Reference proteome</keyword>
<protein>
    <submittedName>
        <fullName evidence="1">Uncharacterized protein</fullName>
    </submittedName>
</protein>
<dbReference type="Proteomes" id="UP000076715">
    <property type="component" value="Unassembled WGS sequence"/>
</dbReference>
<dbReference type="OrthoDB" id="1163463at2"/>
<evidence type="ECO:0000313" key="2">
    <source>
        <dbReference type="Proteomes" id="UP000076715"/>
    </source>
</evidence>
<sequence length="238" mass="28179">MGKVKSKLERKKEIQEIYDVYVNAWGGYADEPKEAPVVEIIEKIAKDVDLPPSYLFTIAAGEGLGWIYLSDLNNYKNGKVITDKKMSGFQNLGLDFFGDPQEWPNLKRYLPKTYNEGDEFESVKEVRDEAFGKETVYSANFKNLESAIWAMAAVLKQRADRFEKDWKKLKYIKPTEDEWGFWIYFYYQRPELAFQKIKELKSYDIFYLKTSDRTKIRTKALERIAAWRYIQHYNIFSK</sequence>
<proteinExistence type="predicted"/>
<organism evidence="1 2">
    <name type="scientific">Aquimarina aggregata</name>
    <dbReference type="NCBI Taxonomy" id="1642818"/>
    <lineage>
        <taxon>Bacteria</taxon>
        <taxon>Pseudomonadati</taxon>
        <taxon>Bacteroidota</taxon>
        <taxon>Flavobacteriia</taxon>
        <taxon>Flavobacteriales</taxon>
        <taxon>Flavobacteriaceae</taxon>
        <taxon>Aquimarina</taxon>
    </lineage>
</organism>
<evidence type="ECO:0000313" key="1">
    <source>
        <dbReference type="EMBL" id="KZS38930.1"/>
    </source>
</evidence>
<dbReference type="AlphaFoldDB" id="A0A162Y5C0"/>
<dbReference type="STRING" id="1642818.AWE51_15220"/>
<comment type="caution">
    <text evidence="1">The sequence shown here is derived from an EMBL/GenBank/DDBJ whole genome shotgun (WGS) entry which is preliminary data.</text>
</comment>
<dbReference type="RefSeq" id="WP_066318889.1">
    <property type="nucleotide sequence ID" value="NZ_LQRT01000046.1"/>
</dbReference>